<dbReference type="EMBL" id="VOOR01000004">
    <property type="protein sequence ID" value="TXB68339.1"/>
    <property type="molecule type" value="Genomic_DNA"/>
</dbReference>
<sequence length="164" mass="18898">MNTFVSIEQAIAFKRVTFYTVRFEEKEQSMFFNFINEHAKSEELYIIRSWLRKLGTELGAQPRYFRPEGYGGGEARALPPPPRYLNVDCHLRLYCMWMSRSAVFLFNGGVKTAATAQDCPNVRPHFFLANKLTKAISQAQMDGDISLDPETDLLLYDQSLELEI</sequence>
<dbReference type="RefSeq" id="WP_147165918.1">
    <property type="nucleotide sequence ID" value="NZ_VOOR01000004.1"/>
</dbReference>
<dbReference type="AlphaFoldDB" id="A0A5C6S325"/>
<keyword evidence="2" id="KW-1185">Reference proteome</keyword>
<name>A0A5C6S325_9BACT</name>
<reference evidence="1 2" key="1">
    <citation type="submission" date="2019-08" db="EMBL/GenBank/DDBJ databases">
        <title>Genome of Phaeodactylibacter luteus.</title>
        <authorList>
            <person name="Bowman J.P."/>
        </authorList>
    </citation>
    <scope>NUCLEOTIDE SEQUENCE [LARGE SCALE GENOMIC DNA]</scope>
    <source>
        <strain evidence="1 2">KCTC 42180</strain>
    </source>
</reference>
<evidence type="ECO:0000313" key="2">
    <source>
        <dbReference type="Proteomes" id="UP000321580"/>
    </source>
</evidence>
<evidence type="ECO:0000313" key="1">
    <source>
        <dbReference type="EMBL" id="TXB68339.1"/>
    </source>
</evidence>
<organism evidence="1 2">
    <name type="scientific">Phaeodactylibacter luteus</name>
    <dbReference type="NCBI Taxonomy" id="1564516"/>
    <lineage>
        <taxon>Bacteria</taxon>
        <taxon>Pseudomonadati</taxon>
        <taxon>Bacteroidota</taxon>
        <taxon>Saprospiria</taxon>
        <taxon>Saprospirales</taxon>
        <taxon>Haliscomenobacteraceae</taxon>
        <taxon>Phaeodactylibacter</taxon>
    </lineage>
</organism>
<protein>
    <submittedName>
        <fullName evidence="1">Uncharacterized protein</fullName>
    </submittedName>
</protein>
<dbReference type="Proteomes" id="UP000321580">
    <property type="component" value="Unassembled WGS sequence"/>
</dbReference>
<accession>A0A5C6S325</accession>
<proteinExistence type="predicted"/>
<dbReference type="OrthoDB" id="662471at2"/>
<comment type="caution">
    <text evidence="1">The sequence shown here is derived from an EMBL/GenBank/DDBJ whole genome shotgun (WGS) entry which is preliminary data.</text>
</comment>
<gene>
    <name evidence="1" type="ORF">FRY97_02875</name>
</gene>